<dbReference type="Pfam" id="PF01551">
    <property type="entry name" value="Peptidase_M23"/>
    <property type="match status" value="1"/>
</dbReference>
<dbReference type="PANTHER" id="PTHR21666">
    <property type="entry name" value="PEPTIDASE-RELATED"/>
    <property type="match status" value="1"/>
</dbReference>
<dbReference type="SUPFAM" id="SSF51261">
    <property type="entry name" value="Duplicated hybrid motif"/>
    <property type="match status" value="1"/>
</dbReference>
<dbReference type="CDD" id="cd12797">
    <property type="entry name" value="M23_peptidase"/>
    <property type="match status" value="1"/>
</dbReference>
<name>A0A2S6GFI4_9PSEU</name>
<dbReference type="EMBL" id="PTIX01000023">
    <property type="protein sequence ID" value="PPK63982.1"/>
    <property type="molecule type" value="Genomic_DNA"/>
</dbReference>
<keyword evidence="1" id="KW-0732">Signal</keyword>
<dbReference type="InterPro" id="IPR016047">
    <property type="entry name" value="M23ase_b-sheet_dom"/>
</dbReference>
<reference evidence="4 5" key="1">
    <citation type="submission" date="2018-02" db="EMBL/GenBank/DDBJ databases">
        <title>Genomic Encyclopedia of Archaeal and Bacterial Type Strains, Phase II (KMG-II): from individual species to whole genera.</title>
        <authorList>
            <person name="Goeker M."/>
        </authorList>
    </citation>
    <scope>NUCLEOTIDE SEQUENCE [LARGE SCALE GENOMIC DNA]</scope>
    <source>
        <strain evidence="4 5">YU 961-1</strain>
    </source>
</reference>
<dbReference type="AlphaFoldDB" id="A0A2S6GFI4"/>
<feature type="region of interest" description="Disordered" evidence="2">
    <location>
        <begin position="105"/>
        <end position="145"/>
    </location>
</feature>
<keyword evidence="5" id="KW-1185">Reference proteome</keyword>
<accession>A0A2S6GFI4</accession>
<evidence type="ECO:0000313" key="5">
    <source>
        <dbReference type="Proteomes" id="UP000239203"/>
    </source>
</evidence>
<dbReference type="InterPro" id="IPR050570">
    <property type="entry name" value="Cell_wall_metabolism_enzyme"/>
</dbReference>
<feature type="region of interest" description="Disordered" evidence="2">
    <location>
        <begin position="58"/>
        <end position="81"/>
    </location>
</feature>
<dbReference type="PANTHER" id="PTHR21666:SF289">
    <property type="entry name" value="L-ALA--D-GLU ENDOPEPTIDASE"/>
    <property type="match status" value="1"/>
</dbReference>
<feature type="domain" description="M23ase beta-sheet core" evidence="3">
    <location>
        <begin position="146"/>
        <end position="242"/>
    </location>
</feature>
<dbReference type="Proteomes" id="UP000239203">
    <property type="component" value="Unassembled WGS sequence"/>
</dbReference>
<organism evidence="4 5">
    <name type="scientific">Actinokineospora auranticolor</name>
    <dbReference type="NCBI Taxonomy" id="155976"/>
    <lineage>
        <taxon>Bacteria</taxon>
        <taxon>Bacillati</taxon>
        <taxon>Actinomycetota</taxon>
        <taxon>Actinomycetes</taxon>
        <taxon>Pseudonocardiales</taxon>
        <taxon>Pseudonocardiaceae</taxon>
        <taxon>Actinokineospora</taxon>
    </lineage>
</organism>
<comment type="caution">
    <text evidence="4">The sequence shown here is derived from an EMBL/GenBank/DDBJ whole genome shotgun (WGS) entry which is preliminary data.</text>
</comment>
<evidence type="ECO:0000256" key="2">
    <source>
        <dbReference type="SAM" id="MobiDB-lite"/>
    </source>
</evidence>
<evidence type="ECO:0000313" key="4">
    <source>
        <dbReference type="EMBL" id="PPK63982.1"/>
    </source>
</evidence>
<gene>
    <name evidence="4" type="ORF">CLV40_123102</name>
</gene>
<proteinExistence type="predicted"/>
<protein>
    <submittedName>
        <fullName evidence="4">Peptidase M23-like protein</fullName>
    </submittedName>
</protein>
<feature type="region of interest" description="Disordered" evidence="2">
    <location>
        <begin position="1"/>
        <end position="20"/>
    </location>
</feature>
<sequence>MANTIETAGRRSPRPARGLGRALAREVAPWSHRARAKCTPIGLGSLNRTGELSTYRRPIHRSHRPIGSPPPPGQTSHMPTDQPKRRLFGLICALLALLTSATPLSAAPPAPPPAAATTPPAFLSPLQPPRPPTRAFQAPATPYGPGHRGVDLPGAANEQVHAAADGLITYAADLAGRGVIAIDHPNHLRTTYEPVTPTVTAGAAVLRGEQIGLLQPGHPGCPPATPACLHWGLRRGRTYLNPMFLLHRPRVRLLPDPVAAPGRGPP</sequence>
<dbReference type="GO" id="GO:0004222">
    <property type="term" value="F:metalloendopeptidase activity"/>
    <property type="evidence" value="ECO:0007669"/>
    <property type="project" value="TreeGrafter"/>
</dbReference>
<evidence type="ECO:0000259" key="3">
    <source>
        <dbReference type="Pfam" id="PF01551"/>
    </source>
</evidence>
<feature type="compositionally biased region" description="Low complexity" evidence="2">
    <location>
        <begin position="115"/>
        <end position="125"/>
    </location>
</feature>
<evidence type="ECO:0000256" key="1">
    <source>
        <dbReference type="ARBA" id="ARBA00022729"/>
    </source>
</evidence>
<dbReference type="InterPro" id="IPR011055">
    <property type="entry name" value="Dup_hybrid_motif"/>
</dbReference>
<dbReference type="Gene3D" id="2.70.70.10">
    <property type="entry name" value="Glucose Permease (Domain IIA)"/>
    <property type="match status" value="1"/>
</dbReference>